<evidence type="ECO:0000259" key="1">
    <source>
        <dbReference type="Pfam" id="PF01551"/>
    </source>
</evidence>
<reference evidence="3" key="1">
    <citation type="journal article" date="2019" name="Int. J. Syst. Evol. Microbiol.">
        <title>The Global Catalogue of Microorganisms (GCM) 10K type strain sequencing project: providing services to taxonomists for standard genome sequencing and annotation.</title>
        <authorList>
            <consortium name="The Broad Institute Genomics Platform"/>
            <consortium name="The Broad Institute Genome Sequencing Center for Infectious Disease"/>
            <person name="Wu L."/>
            <person name="Ma J."/>
        </authorList>
    </citation>
    <scope>NUCLEOTIDE SEQUENCE [LARGE SCALE GENOMIC DNA]</scope>
    <source>
        <strain evidence="3">JCM 17975</strain>
    </source>
</reference>
<dbReference type="EMBL" id="BAABHM010000012">
    <property type="protein sequence ID" value="GAA4706610.1"/>
    <property type="molecule type" value="Genomic_DNA"/>
</dbReference>
<dbReference type="PANTHER" id="PTHR21666:SF270">
    <property type="entry name" value="MUREIN HYDROLASE ACTIVATOR ENVC"/>
    <property type="match status" value="1"/>
</dbReference>
<dbReference type="CDD" id="cd12797">
    <property type="entry name" value="M23_peptidase"/>
    <property type="match status" value="1"/>
</dbReference>
<protein>
    <recommendedName>
        <fullName evidence="1">M23ase beta-sheet core domain-containing protein</fullName>
    </recommendedName>
</protein>
<comment type="caution">
    <text evidence="2">The sequence shown here is derived from an EMBL/GenBank/DDBJ whole genome shotgun (WGS) entry which is preliminary data.</text>
</comment>
<feature type="domain" description="M23ase beta-sheet core" evidence="1">
    <location>
        <begin position="264"/>
        <end position="362"/>
    </location>
</feature>
<dbReference type="InterPro" id="IPR011055">
    <property type="entry name" value="Dup_hybrid_motif"/>
</dbReference>
<sequence>MSLMRILMIAVVLVVLFGPATALTTYALLAPAYTAGCVPGGVGVGPVGAVPAELTATTTDGALVVLDRTQLRHAATIITTGSRTQGVGRDGVLVALMAALTESHLRMLANPGAYPDSTTHPHDGVGRDHDSLGLFQMRPAAGWGTVAQLMDPTYQARAFFGGSTGPNNGSPRGLLDIPDWQQLPKGAAAQAVEVSAYPDRYAQYEPVAQAILDKLTSTPGTTVPGRDSRPVTTSRVVFPLPAGTWTRFSGFGPRDLEGTGIYRLHAGVDYAAPAGTPVLALADGVVTSIETSPTGGNMIVLDHTIAGPDGARRVGSAYLHLLDGSTTVAEGDTVTAGAQIAQVGSTGRSTGPHLHLEVRPGGPDAAAVDPEPWLAAHSPGMLDGQDVLPAAGSACSTEATP</sequence>
<proteinExistence type="predicted"/>
<name>A0ABP8XH51_9MICO</name>
<dbReference type="PANTHER" id="PTHR21666">
    <property type="entry name" value="PEPTIDASE-RELATED"/>
    <property type="match status" value="1"/>
</dbReference>
<dbReference type="Pfam" id="PF01551">
    <property type="entry name" value="Peptidase_M23"/>
    <property type="match status" value="1"/>
</dbReference>
<dbReference type="InterPro" id="IPR050570">
    <property type="entry name" value="Cell_wall_metabolism_enzyme"/>
</dbReference>
<dbReference type="Proteomes" id="UP001500843">
    <property type="component" value="Unassembled WGS sequence"/>
</dbReference>
<keyword evidence="3" id="KW-1185">Reference proteome</keyword>
<dbReference type="Gene3D" id="2.70.70.10">
    <property type="entry name" value="Glucose Permease (Domain IIA)"/>
    <property type="match status" value="1"/>
</dbReference>
<accession>A0ABP8XH51</accession>
<organism evidence="2 3">
    <name type="scientific">Promicromonospora umidemergens</name>
    <dbReference type="NCBI Taxonomy" id="629679"/>
    <lineage>
        <taxon>Bacteria</taxon>
        <taxon>Bacillati</taxon>
        <taxon>Actinomycetota</taxon>
        <taxon>Actinomycetes</taxon>
        <taxon>Micrococcales</taxon>
        <taxon>Promicromonosporaceae</taxon>
        <taxon>Promicromonospora</taxon>
    </lineage>
</organism>
<dbReference type="SUPFAM" id="SSF51261">
    <property type="entry name" value="Duplicated hybrid motif"/>
    <property type="match status" value="1"/>
</dbReference>
<dbReference type="InterPro" id="IPR016047">
    <property type="entry name" value="M23ase_b-sheet_dom"/>
</dbReference>
<evidence type="ECO:0000313" key="3">
    <source>
        <dbReference type="Proteomes" id="UP001500843"/>
    </source>
</evidence>
<gene>
    <name evidence="2" type="ORF">GCM10023198_31020</name>
</gene>
<evidence type="ECO:0000313" key="2">
    <source>
        <dbReference type="EMBL" id="GAA4706610.1"/>
    </source>
</evidence>